<dbReference type="PANTHER" id="PTHR33121">
    <property type="entry name" value="CYCLIC DI-GMP PHOSPHODIESTERASE PDEF"/>
    <property type="match status" value="1"/>
</dbReference>
<proteinExistence type="predicted"/>
<keyword evidence="3" id="KW-1185">Reference proteome</keyword>
<dbReference type="EMBL" id="CTRI01000023">
    <property type="protein sequence ID" value="CQR33726.1"/>
    <property type="molecule type" value="Genomic_DNA"/>
</dbReference>
<gene>
    <name evidence="2" type="ORF">THICB1_30218</name>
</gene>
<dbReference type="InterPro" id="IPR035919">
    <property type="entry name" value="EAL_sf"/>
</dbReference>
<feature type="domain" description="EAL" evidence="1">
    <location>
        <begin position="37"/>
        <end position="291"/>
    </location>
</feature>
<evidence type="ECO:0000313" key="2">
    <source>
        <dbReference type="EMBL" id="CQR33726.1"/>
    </source>
</evidence>
<evidence type="ECO:0000313" key="3">
    <source>
        <dbReference type="Proteomes" id="UP000078599"/>
    </source>
</evidence>
<reference evidence="2 3" key="1">
    <citation type="submission" date="2015-03" db="EMBL/GenBank/DDBJ databases">
        <authorList>
            <person name="Regsiter A."/>
            <person name="william w."/>
        </authorList>
    </citation>
    <scope>NUCLEOTIDE SEQUENCE [LARGE SCALE GENOMIC DNA]</scope>
    <source>
        <strain evidence="2 3">CB1</strain>
    </source>
</reference>
<dbReference type="Gene3D" id="3.20.20.450">
    <property type="entry name" value="EAL domain"/>
    <property type="match status" value="1"/>
</dbReference>
<sequence>MTMGAPELIAPSALPTADSVLQAQWVRERLGAASSSDAFARAQLRLALQEQRLRVAYQPILRLDDLQTMGQEALARLLTPQGRVVTAEAFIGTAAKLGIEPRIDAVITAQAMAAASQPVPFAAAPGKLFLNCSSAFLAEPSCMDKLAQQHRHWRQRQSGADTSQTPWVLEITERNLDTDPARLLANLEPLLDLGFELALDDFGSNHSAFPYLLALPIRYLKLDRSLVQTGLRTAKGEQVMRHLLQLALDLNLITIAEGVESQTALQWLRDLGVHWGQGFFWGQPTAVRSTL</sequence>
<dbReference type="CDD" id="cd01948">
    <property type="entry name" value="EAL"/>
    <property type="match status" value="1"/>
</dbReference>
<dbReference type="PANTHER" id="PTHR33121:SF70">
    <property type="entry name" value="SIGNALING PROTEIN YKOW"/>
    <property type="match status" value="1"/>
</dbReference>
<dbReference type="Pfam" id="PF00563">
    <property type="entry name" value="EAL"/>
    <property type="match status" value="1"/>
</dbReference>
<name>A0ABM9T9J1_THIA3</name>
<dbReference type="SMART" id="SM00052">
    <property type="entry name" value="EAL"/>
    <property type="match status" value="1"/>
</dbReference>
<dbReference type="Proteomes" id="UP000078599">
    <property type="component" value="Unassembled WGS sequence"/>
</dbReference>
<dbReference type="InterPro" id="IPR050706">
    <property type="entry name" value="Cyclic-di-GMP_PDE-like"/>
</dbReference>
<dbReference type="SUPFAM" id="SSF141868">
    <property type="entry name" value="EAL domain-like"/>
    <property type="match status" value="1"/>
</dbReference>
<dbReference type="PROSITE" id="PS50883">
    <property type="entry name" value="EAL"/>
    <property type="match status" value="1"/>
</dbReference>
<accession>A0ABM9T9J1</accession>
<comment type="caution">
    <text evidence="2">The sequence shown here is derived from an EMBL/GenBank/DDBJ whole genome shotgun (WGS) entry which is preliminary data.</text>
</comment>
<dbReference type="InterPro" id="IPR001633">
    <property type="entry name" value="EAL_dom"/>
</dbReference>
<evidence type="ECO:0000259" key="1">
    <source>
        <dbReference type="PROSITE" id="PS50883"/>
    </source>
</evidence>
<organism evidence="2 3">
    <name type="scientific">Thiomonas arsenitoxydans (strain DSM 22701 / CIP 110005 / 3As)</name>
    <dbReference type="NCBI Taxonomy" id="426114"/>
    <lineage>
        <taxon>Bacteria</taxon>
        <taxon>Pseudomonadati</taxon>
        <taxon>Pseudomonadota</taxon>
        <taxon>Betaproteobacteria</taxon>
        <taxon>Burkholderiales</taxon>
        <taxon>Thiomonas</taxon>
    </lineage>
</organism>
<protein>
    <recommendedName>
        <fullName evidence="1">EAL domain-containing protein</fullName>
    </recommendedName>
</protein>